<keyword evidence="3" id="KW-1185">Reference proteome</keyword>
<feature type="transmembrane region" description="Helical" evidence="1">
    <location>
        <begin position="36"/>
        <end position="55"/>
    </location>
</feature>
<reference evidence="2 3" key="1">
    <citation type="submission" date="2024-09" db="EMBL/GenBank/DDBJ databases">
        <authorList>
            <person name="Sun Q."/>
            <person name="Mori K."/>
        </authorList>
    </citation>
    <scope>NUCLEOTIDE SEQUENCE [LARGE SCALE GENOMIC DNA]</scope>
    <source>
        <strain evidence="2 3">KCTC 23076</strain>
    </source>
</reference>
<dbReference type="RefSeq" id="WP_386670448.1">
    <property type="nucleotide sequence ID" value="NZ_JBHLTG010000004.1"/>
</dbReference>
<feature type="transmembrane region" description="Helical" evidence="1">
    <location>
        <begin position="61"/>
        <end position="80"/>
    </location>
</feature>
<evidence type="ECO:0000313" key="2">
    <source>
        <dbReference type="EMBL" id="MFC0679552.1"/>
    </source>
</evidence>
<evidence type="ECO:0000256" key="1">
    <source>
        <dbReference type="SAM" id="Phobius"/>
    </source>
</evidence>
<organism evidence="2 3">
    <name type="scientific">Lysobacter korlensis</name>
    <dbReference type="NCBI Taxonomy" id="553636"/>
    <lineage>
        <taxon>Bacteria</taxon>
        <taxon>Pseudomonadati</taxon>
        <taxon>Pseudomonadota</taxon>
        <taxon>Gammaproteobacteria</taxon>
        <taxon>Lysobacterales</taxon>
        <taxon>Lysobacteraceae</taxon>
        <taxon>Lysobacter</taxon>
    </lineage>
</organism>
<evidence type="ECO:0008006" key="4">
    <source>
        <dbReference type="Google" id="ProtNLM"/>
    </source>
</evidence>
<dbReference type="Proteomes" id="UP001589896">
    <property type="component" value="Unassembled WGS sequence"/>
</dbReference>
<keyword evidence="1" id="KW-0812">Transmembrane</keyword>
<accession>A0ABV6RRF0</accession>
<dbReference type="EMBL" id="JBHLTG010000004">
    <property type="protein sequence ID" value="MFC0679552.1"/>
    <property type="molecule type" value="Genomic_DNA"/>
</dbReference>
<protein>
    <recommendedName>
        <fullName evidence="4">DUF3592 domain-containing protein</fullName>
    </recommendedName>
</protein>
<sequence>MSRPQPRLPVDLTLLEGPRLASAVARVAPWTAPWRVAVIALAAMVALALNVRWLAQGGYDWSLLSLVFWVLVSIAVRELARAAVATRMGHTVVAMRVALRPRSLPAFHAVLQPGWLFATAQQRWRITVAGCGLQLGVAGALAALSPLWGGTESVFTACVIVSLVAWTALTGERAFVQRPPAQRGASVERIETFPTPPKPQRRRTRAGDVGLAWFLLLAFGVPGALTSGYGAWQTVVQEQRLRTARPVDAVVVATALVDRTRQRYGTTYRPVVRHRFEIDGRTHESERAHPLPKGLATDAAQRFIAAYPVGKRVLTHVPEGEPTGAYLVPVRQRVFPALALFGLLFLVPAVALWWMLLRAARQPEATGAG</sequence>
<keyword evidence="1" id="KW-0472">Membrane</keyword>
<name>A0ABV6RRF0_9GAMM</name>
<feature type="transmembrane region" description="Helical" evidence="1">
    <location>
        <begin position="154"/>
        <end position="176"/>
    </location>
</feature>
<feature type="transmembrane region" description="Helical" evidence="1">
    <location>
        <begin position="334"/>
        <end position="356"/>
    </location>
</feature>
<gene>
    <name evidence="2" type="ORF">ACFFGH_17080</name>
</gene>
<keyword evidence="1" id="KW-1133">Transmembrane helix</keyword>
<evidence type="ECO:0000313" key="3">
    <source>
        <dbReference type="Proteomes" id="UP001589896"/>
    </source>
</evidence>
<feature type="transmembrane region" description="Helical" evidence="1">
    <location>
        <begin position="211"/>
        <end position="232"/>
    </location>
</feature>
<feature type="transmembrane region" description="Helical" evidence="1">
    <location>
        <begin position="126"/>
        <end position="148"/>
    </location>
</feature>
<proteinExistence type="predicted"/>
<comment type="caution">
    <text evidence="2">The sequence shown here is derived from an EMBL/GenBank/DDBJ whole genome shotgun (WGS) entry which is preliminary data.</text>
</comment>